<accession>A0AC60PF63</accession>
<gene>
    <name evidence="1" type="ORF">HPB47_004978</name>
</gene>
<name>A0AC60PF63_IXOPE</name>
<dbReference type="EMBL" id="JABSTQ010010747">
    <property type="protein sequence ID" value="KAG0418287.1"/>
    <property type="molecule type" value="Genomic_DNA"/>
</dbReference>
<dbReference type="Proteomes" id="UP000805193">
    <property type="component" value="Unassembled WGS sequence"/>
</dbReference>
<comment type="caution">
    <text evidence="1">The sequence shown here is derived from an EMBL/GenBank/DDBJ whole genome shotgun (WGS) entry which is preliminary data.</text>
</comment>
<proteinExistence type="predicted"/>
<evidence type="ECO:0000313" key="2">
    <source>
        <dbReference type="Proteomes" id="UP000805193"/>
    </source>
</evidence>
<protein>
    <submittedName>
        <fullName evidence="1">Uncharacterized protein</fullName>
    </submittedName>
</protein>
<sequence length="249" mass="27111">MAGFRIPAITFGDIAVPEAQLKHVDTKQKSIYAQELAVMVFGTEALPSCCLTGSSMKGKLPKEGVKGLIVAAACLVSSGIWVRVEPPLRSSVTTRRDPEKRTGTVKQPPPNFVATHYAKDGRHRGRVDPGVYDSTVGGLATLPPCSSSAAGGVERCATLWRHGPGPGEVPCPPSPQFLLQPRLQFLPLPRQPQPLPLQSCLQLRLQFLQRSWSLCPRRISRSHQSPWVKIRPPPDKTVARIEPGYCQSA</sequence>
<organism evidence="1 2">
    <name type="scientific">Ixodes persulcatus</name>
    <name type="common">Taiga tick</name>
    <dbReference type="NCBI Taxonomy" id="34615"/>
    <lineage>
        <taxon>Eukaryota</taxon>
        <taxon>Metazoa</taxon>
        <taxon>Ecdysozoa</taxon>
        <taxon>Arthropoda</taxon>
        <taxon>Chelicerata</taxon>
        <taxon>Arachnida</taxon>
        <taxon>Acari</taxon>
        <taxon>Parasitiformes</taxon>
        <taxon>Ixodida</taxon>
        <taxon>Ixodoidea</taxon>
        <taxon>Ixodidae</taxon>
        <taxon>Ixodinae</taxon>
        <taxon>Ixodes</taxon>
    </lineage>
</organism>
<reference evidence="1 2" key="1">
    <citation type="journal article" date="2020" name="Cell">
        <title>Large-Scale Comparative Analyses of Tick Genomes Elucidate Their Genetic Diversity and Vector Capacities.</title>
        <authorList>
            <consortium name="Tick Genome and Microbiome Consortium (TIGMIC)"/>
            <person name="Jia N."/>
            <person name="Wang J."/>
            <person name="Shi W."/>
            <person name="Du L."/>
            <person name="Sun Y."/>
            <person name="Zhan W."/>
            <person name="Jiang J.F."/>
            <person name="Wang Q."/>
            <person name="Zhang B."/>
            <person name="Ji P."/>
            <person name="Bell-Sakyi L."/>
            <person name="Cui X.M."/>
            <person name="Yuan T.T."/>
            <person name="Jiang B.G."/>
            <person name="Yang W.F."/>
            <person name="Lam T.T."/>
            <person name="Chang Q.C."/>
            <person name="Ding S.J."/>
            <person name="Wang X.J."/>
            <person name="Zhu J.G."/>
            <person name="Ruan X.D."/>
            <person name="Zhao L."/>
            <person name="Wei J.T."/>
            <person name="Ye R.Z."/>
            <person name="Que T.C."/>
            <person name="Du C.H."/>
            <person name="Zhou Y.H."/>
            <person name="Cheng J.X."/>
            <person name="Dai P.F."/>
            <person name="Guo W.B."/>
            <person name="Han X.H."/>
            <person name="Huang E.J."/>
            <person name="Li L.F."/>
            <person name="Wei W."/>
            <person name="Gao Y.C."/>
            <person name="Liu J.Z."/>
            <person name="Shao H.Z."/>
            <person name="Wang X."/>
            <person name="Wang C.C."/>
            <person name="Yang T.C."/>
            <person name="Huo Q.B."/>
            <person name="Li W."/>
            <person name="Chen H.Y."/>
            <person name="Chen S.E."/>
            <person name="Zhou L.G."/>
            <person name="Ni X.B."/>
            <person name="Tian J.H."/>
            <person name="Sheng Y."/>
            <person name="Liu T."/>
            <person name="Pan Y.S."/>
            <person name="Xia L.Y."/>
            <person name="Li J."/>
            <person name="Zhao F."/>
            <person name="Cao W.C."/>
        </authorList>
    </citation>
    <scope>NUCLEOTIDE SEQUENCE [LARGE SCALE GENOMIC DNA]</scope>
    <source>
        <strain evidence="1">Iper-2018</strain>
    </source>
</reference>
<keyword evidence="2" id="KW-1185">Reference proteome</keyword>
<evidence type="ECO:0000313" key="1">
    <source>
        <dbReference type="EMBL" id="KAG0418287.1"/>
    </source>
</evidence>